<dbReference type="Proteomes" id="UP000824265">
    <property type="component" value="Unassembled WGS sequence"/>
</dbReference>
<comment type="caution">
    <text evidence="2">The sequence shown here is derived from an EMBL/GenBank/DDBJ whole genome shotgun (WGS) entry which is preliminary data.</text>
</comment>
<dbReference type="Gene3D" id="3.40.630.30">
    <property type="match status" value="1"/>
</dbReference>
<evidence type="ECO:0000313" key="2">
    <source>
        <dbReference type="EMBL" id="HIW80702.1"/>
    </source>
</evidence>
<dbReference type="PROSITE" id="PS51186">
    <property type="entry name" value="GNAT"/>
    <property type="match status" value="1"/>
</dbReference>
<sequence>MRTVVYDALPEEARKIREMVFMQEQGFEEEFDTIDDYAKHLILFDGEVAAGTCRFFLDRERKQYVIGRIAVLRQYRGQHLGAELLEQAEIQIKRAGGETVILHAQKQAEPFYEKQGYAEYGAPDFEEGCPHVWMFKKLN</sequence>
<protein>
    <submittedName>
        <fullName evidence="2">GNAT family N-acetyltransferase</fullName>
    </submittedName>
</protein>
<evidence type="ECO:0000259" key="1">
    <source>
        <dbReference type="PROSITE" id="PS51186"/>
    </source>
</evidence>
<dbReference type="InterPro" id="IPR016181">
    <property type="entry name" value="Acyl_CoA_acyltransferase"/>
</dbReference>
<gene>
    <name evidence="2" type="ORF">H9742_04100</name>
</gene>
<dbReference type="SUPFAM" id="SSF55729">
    <property type="entry name" value="Acyl-CoA N-acyltransferases (Nat)"/>
    <property type="match status" value="1"/>
</dbReference>
<accession>A0A9D1R488</accession>
<dbReference type="InterPro" id="IPR039143">
    <property type="entry name" value="GNPNAT1-like"/>
</dbReference>
<dbReference type="Pfam" id="PF13673">
    <property type="entry name" value="Acetyltransf_10"/>
    <property type="match status" value="1"/>
</dbReference>
<dbReference type="CDD" id="cd04301">
    <property type="entry name" value="NAT_SF"/>
    <property type="match status" value="1"/>
</dbReference>
<organism evidence="2 3">
    <name type="scientific">Candidatus Acetatifactor stercoripullorum</name>
    <dbReference type="NCBI Taxonomy" id="2838414"/>
    <lineage>
        <taxon>Bacteria</taxon>
        <taxon>Bacillati</taxon>
        <taxon>Bacillota</taxon>
        <taxon>Clostridia</taxon>
        <taxon>Lachnospirales</taxon>
        <taxon>Lachnospiraceae</taxon>
        <taxon>Acetatifactor</taxon>
    </lineage>
</organism>
<dbReference type="PANTHER" id="PTHR13355:SF11">
    <property type="entry name" value="GLUCOSAMINE 6-PHOSPHATE N-ACETYLTRANSFERASE"/>
    <property type="match status" value="1"/>
</dbReference>
<reference evidence="2" key="2">
    <citation type="submission" date="2021-04" db="EMBL/GenBank/DDBJ databases">
        <authorList>
            <person name="Gilroy R."/>
        </authorList>
    </citation>
    <scope>NUCLEOTIDE SEQUENCE</scope>
    <source>
        <strain evidence="2">CHK195-6426</strain>
    </source>
</reference>
<evidence type="ECO:0000313" key="3">
    <source>
        <dbReference type="Proteomes" id="UP000824265"/>
    </source>
</evidence>
<dbReference type="AlphaFoldDB" id="A0A9D1R488"/>
<dbReference type="PANTHER" id="PTHR13355">
    <property type="entry name" value="GLUCOSAMINE 6-PHOSPHATE N-ACETYLTRANSFERASE"/>
    <property type="match status" value="1"/>
</dbReference>
<reference evidence="2" key="1">
    <citation type="journal article" date="2021" name="PeerJ">
        <title>Extensive microbial diversity within the chicken gut microbiome revealed by metagenomics and culture.</title>
        <authorList>
            <person name="Gilroy R."/>
            <person name="Ravi A."/>
            <person name="Getino M."/>
            <person name="Pursley I."/>
            <person name="Horton D.L."/>
            <person name="Alikhan N.F."/>
            <person name="Baker D."/>
            <person name="Gharbi K."/>
            <person name="Hall N."/>
            <person name="Watson M."/>
            <person name="Adriaenssens E.M."/>
            <person name="Foster-Nyarko E."/>
            <person name="Jarju S."/>
            <person name="Secka A."/>
            <person name="Antonio M."/>
            <person name="Oren A."/>
            <person name="Chaudhuri R.R."/>
            <person name="La Ragione R."/>
            <person name="Hildebrand F."/>
            <person name="Pallen M.J."/>
        </authorList>
    </citation>
    <scope>NUCLEOTIDE SEQUENCE</scope>
    <source>
        <strain evidence="2">CHK195-6426</strain>
    </source>
</reference>
<dbReference type="GO" id="GO:0004343">
    <property type="term" value="F:glucosamine 6-phosphate N-acetyltransferase activity"/>
    <property type="evidence" value="ECO:0007669"/>
    <property type="project" value="TreeGrafter"/>
</dbReference>
<dbReference type="InterPro" id="IPR000182">
    <property type="entry name" value="GNAT_dom"/>
</dbReference>
<dbReference type="EMBL" id="DXGH01000023">
    <property type="protein sequence ID" value="HIW80702.1"/>
    <property type="molecule type" value="Genomic_DNA"/>
</dbReference>
<feature type="domain" description="N-acetyltransferase" evidence="1">
    <location>
        <begin position="1"/>
        <end position="139"/>
    </location>
</feature>
<proteinExistence type="predicted"/>
<name>A0A9D1R488_9FIRM</name>